<keyword evidence="3" id="KW-1185">Reference proteome</keyword>
<evidence type="ECO:0000313" key="2">
    <source>
        <dbReference type="EMBL" id="MDP8568810.1"/>
    </source>
</evidence>
<feature type="domain" description="Integrase catalytic" evidence="1">
    <location>
        <begin position="133"/>
        <end position="301"/>
    </location>
</feature>
<organism evidence="2 3">
    <name type="scientific">Methylophilus aquaticus</name>
    <dbReference type="NCBI Taxonomy" id="1971610"/>
    <lineage>
        <taxon>Bacteria</taxon>
        <taxon>Pseudomonadati</taxon>
        <taxon>Pseudomonadota</taxon>
        <taxon>Betaproteobacteria</taxon>
        <taxon>Nitrosomonadales</taxon>
        <taxon>Methylophilaceae</taxon>
        <taxon>Methylophilus</taxon>
    </lineage>
</organism>
<evidence type="ECO:0000259" key="1">
    <source>
        <dbReference type="PROSITE" id="PS50994"/>
    </source>
</evidence>
<dbReference type="PROSITE" id="PS50994">
    <property type="entry name" value="INTEGRASE"/>
    <property type="match status" value="1"/>
</dbReference>
<dbReference type="RefSeq" id="WP_306390580.1">
    <property type="nucleotide sequence ID" value="NZ_JAVCAP010000034.1"/>
</dbReference>
<dbReference type="InterPro" id="IPR012337">
    <property type="entry name" value="RNaseH-like_sf"/>
</dbReference>
<dbReference type="PANTHER" id="PTHR35004">
    <property type="entry name" value="TRANSPOSASE RV3428C-RELATED"/>
    <property type="match status" value="1"/>
</dbReference>
<dbReference type="EMBL" id="JAVCAP010000034">
    <property type="protein sequence ID" value="MDP8568810.1"/>
    <property type="molecule type" value="Genomic_DNA"/>
</dbReference>
<gene>
    <name evidence="2" type="ORF">Q9291_13225</name>
</gene>
<reference evidence="3" key="1">
    <citation type="journal article" date="2019" name="Int. J. Syst. Evol. Microbiol.">
        <title>The Global Catalogue of Microorganisms (GCM) 10K type strain sequencing project: providing services to taxonomists for standard genome sequencing and annotation.</title>
        <authorList>
            <consortium name="The Broad Institute Genomics Platform"/>
            <consortium name="The Broad Institute Genome Sequencing Center for Infectious Disease"/>
            <person name="Wu L."/>
            <person name="Ma J."/>
        </authorList>
    </citation>
    <scope>NUCLEOTIDE SEQUENCE [LARGE SCALE GENOMIC DNA]</scope>
    <source>
        <strain evidence="3">VKM B-3159</strain>
    </source>
</reference>
<dbReference type="Proteomes" id="UP001225906">
    <property type="component" value="Unassembled WGS sequence"/>
</dbReference>
<dbReference type="InterPro" id="IPR036397">
    <property type="entry name" value="RNaseH_sf"/>
</dbReference>
<dbReference type="Pfam" id="PF24764">
    <property type="entry name" value="rva_4"/>
    <property type="match status" value="1"/>
</dbReference>
<dbReference type="InterPro" id="IPR058913">
    <property type="entry name" value="Integrase_dom_put"/>
</dbReference>
<dbReference type="InterPro" id="IPR047656">
    <property type="entry name" value="IS481-like_transpos"/>
</dbReference>
<dbReference type="InterPro" id="IPR009057">
    <property type="entry name" value="Homeodomain-like_sf"/>
</dbReference>
<dbReference type="InterPro" id="IPR036388">
    <property type="entry name" value="WH-like_DNA-bd_sf"/>
</dbReference>
<dbReference type="NCBIfam" id="NF033577">
    <property type="entry name" value="transpos_IS481"/>
    <property type="match status" value="1"/>
</dbReference>
<sequence length="375" mass="43405">MPWETKDIMSLREEFIHLATQEGANRRELCRRFGISPQTAYKWLRRFHTHGLAGLIDQSRRPLHSPTLTSEALQSEIVQLRQRHPAWGGRKISRRLDDLGLGAVAPSTVSKVLHRHGLIEVGVEYRQAWQRFEHELPNALWQADFKGHFETLSGRCMPLTVIDDHSRFNLVLHACDNARAETVRDCLETAFRRYGLPVRMNFDNGAPWGCPNQPGQVTSLELWLVRLGIRISHSRPYHPQTNGKDERFHRTLKAEVLNGRSFNSLNQVQTAFDDWRGVYNHEGPHEAIALDTPISRYRPSPRAFPSRLPEIEYGPDDEVVTVKWNGELRYNGKRFKVSSALHRHEVAIRPRHDEDGVYDVFYAHHHCETIRFAQT</sequence>
<comment type="caution">
    <text evidence="2">The sequence shown here is derived from an EMBL/GenBank/DDBJ whole genome shotgun (WGS) entry which is preliminary data.</text>
</comment>
<dbReference type="Gene3D" id="1.10.10.10">
    <property type="entry name" value="Winged helix-like DNA-binding domain superfamily/Winged helix DNA-binding domain"/>
    <property type="match status" value="1"/>
</dbReference>
<dbReference type="Pfam" id="PF13565">
    <property type="entry name" value="HTH_32"/>
    <property type="match status" value="1"/>
</dbReference>
<evidence type="ECO:0000313" key="3">
    <source>
        <dbReference type="Proteomes" id="UP001225906"/>
    </source>
</evidence>
<name>A0ABT9JY62_9PROT</name>
<dbReference type="SUPFAM" id="SSF53098">
    <property type="entry name" value="Ribonuclease H-like"/>
    <property type="match status" value="1"/>
</dbReference>
<dbReference type="Pfam" id="PF13683">
    <property type="entry name" value="rve_3"/>
    <property type="match status" value="1"/>
</dbReference>
<proteinExistence type="predicted"/>
<dbReference type="InterPro" id="IPR001584">
    <property type="entry name" value="Integrase_cat-core"/>
</dbReference>
<protein>
    <submittedName>
        <fullName evidence="2">IS481 family transposase</fullName>
    </submittedName>
</protein>
<dbReference type="PANTHER" id="PTHR35004:SF6">
    <property type="entry name" value="TRANSPOSASE"/>
    <property type="match status" value="1"/>
</dbReference>
<accession>A0ABT9JY62</accession>
<dbReference type="SUPFAM" id="SSF46689">
    <property type="entry name" value="Homeodomain-like"/>
    <property type="match status" value="1"/>
</dbReference>
<dbReference type="Gene3D" id="3.30.420.10">
    <property type="entry name" value="Ribonuclease H-like superfamily/Ribonuclease H"/>
    <property type="match status" value="1"/>
</dbReference>